<evidence type="ECO:0000313" key="4">
    <source>
        <dbReference type="Proteomes" id="UP000589620"/>
    </source>
</evidence>
<dbReference type="Gene3D" id="3.40.50.2000">
    <property type="entry name" value="Glycogen Phosphorylase B"/>
    <property type="match status" value="1"/>
</dbReference>
<dbReference type="RefSeq" id="WP_343037261.1">
    <property type="nucleotide sequence ID" value="NZ_BAAAPX010000001.1"/>
</dbReference>
<dbReference type="InterPro" id="IPR001296">
    <property type="entry name" value="Glyco_trans_1"/>
</dbReference>
<dbReference type="GO" id="GO:0016757">
    <property type="term" value="F:glycosyltransferase activity"/>
    <property type="evidence" value="ECO:0007669"/>
    <property type="project" value="InterPro"/>
</dbReference>
<comment type="caution">
    <text evidence="3">The sequence shown here is derived from an EMBL/GenBank/DDBJ whole genome shotgun (WGS) entry which is preliminary data.</text>
</comment>
<protein>
    <submittedName>
        <fullName evidence="3">Glycosyltransferase involved in cell wall biosynthesis</fullName>
    </submittedName>
</protein>
<evidence type="ECO:0000313" key="3">
    <source>
        <dbReference type="EMBL" id="NYD74634.1"/>
    </source>
</evidence>
<accession>A0A852T1P4</accession>
<sequence length="368" mass="40140">MASEAPTLHHQHVRLYDQVRSVHLERAHELDPAAIVYRVKRYDFDPQLASGIELAQAGSLAAARMALRSRITRVEVDEPLYLDSLPRTAAVLAALGLKRLFGAPRAEVATYAIENLDPFASRPPRMRSRLRRALERVLSGYVWHRLDTVVYGTPGARDLYGETFARRPRRQLTVEALPSPCRCDAGRTIQRDPDGVVFLGAFSPRKGFGDVLAAWPAICSRRPQATLTLIGSGGMLDQARAAAEADPSIRLLVDPPRDVIHTELLRAHVLVLPSRRVGGWREQIGLPLLEALAHGCEVVTTSETGIAEFLIDAGHLVLPGDADAARIADGVDAALARRRTAADIRSALPAVDGRIAAGRALFEERTPA</sequence>
<reference evidence="3 4" key="1">
    <citation type="submission" date="2020-07" db="EMBL/GenBank/DDBJ databases">
        <title>Sequencing the genomes of 1000 actinobacteria strains.</title>
        <authorList>
            <person name="Klenk H.-P."/>
        </authorList>
    </citation>
    <scope>NUCLEOTIDE SEQUENCE [LARGE SCALE GENOMIC DNA]</scope>
    <source>
        <strain evidence="3 4">DSM 23871</strain>
    </source>
</reference>
<feature type="domain" description="Glycosyl transferase family 1" evidence="2">
    <location>
        <begin position="191"/>
        <end position="345"/>
    </location>
</feature>
<dbReference type="Proteomes" id="UP000589620">
    <property type="component" value="Unassembled WGS sequence"/>
</dbReference>
<proteinExistence type="predicted"/>
<gene>
    <name evidence="3" type="ORF">BJ963_002153</name>
</gene>
<evidence type="ECO:0000256" key="1">
    <source>
        <dbReference type="ARBA" id="ARBA00022679"/>
    </source>
</evidence>
<keyword evidence="1 3" id="KW-0808">Transferase</keyword>
<dbReference type="SUPFAM" id="SSF53756">
    <property type="entry name" value="UDP-Glycosyltransferase/glycogen phosphorylase"/>
    <property type="match status" value="1"/>
</dbReference>
<dbReference type="EMBL" id="JACCBJ010000001">
    <property type="protein sequence ID" value="NYD74634.1"/>
    <property type="molecule type" value="Genomic_DNA"/>
</dbReference>
<evidence type="ECO:0000259" key="2">
    <source>
        <dbReference type="Pfam" id="PF00534"/>
    </source>
</evidence>
<dbReference type="PANTHER" id="PTHR12526">
    <property type="entry name" value="GLYCOSYLTRANSFERASE"/>
    <property type="match status" value="1"/>
</dbReference>
<organism evidence="3 4">
    <name type="scientific">Leifsonia soli</name>
    <dbReference type="NCBI Taxonomy" id="582665"/>
    <lineage>
        <taxon>Bacteria</taxon>
        <taxon>Bacillati</taxon>
        <taxon>Actinomycetota</taxon>
        <taxon>Actinomycetes</taxon>
        <taxon>Micrococcales</taxon>
        <taxon>Microbacteriaceae</taxon>
        <taxon>Leifsonia</taxon>
    </lineage>
</organism>
<dbReference type="Pfam" id="PF00534">
    <property type="entry name" value="Glycos_transf_1"/>
    <property type="match status" value="1"/>
</dbReference>
<keyword evidence="4" id="KW-1185">Reference proteome</keyword>
<dbReference type="CDD" id="cd03801">
    <property type="entry name" value="GT4_PimA-like"/>
    <property type="match status" value="1"/>
</dbReference>
<dbReference type="AlphaFoldDB" id="A0A852T1P4"/>
<name>A0A852T1P4_9MICO</name>